<proteinExistence type="predicted"/>
<name>A0A397JCI5_9GLOM</name>
<comment type="caution">
    <text evidence="1">The sequence shown here is derived from an EMBL/GenBank/DDBJ whole genome shotgun (WGS) entry which is preliminary data.</text>
</comment>
<keyword evidence="2" id="KW-1185">Reference proteome</keyword>
<protein>
    <submittedName>
        <fullName evidence="1">Uncharacterized protein</fullName>
    </submittedName>
</protein>
<evidence type="ECO:0000313" key="2">
    <source>
        <dbReference type="Proteomes" id="UP000266861"/>
    </source>
</evidence>
<accession>A0A397JCI5</accession>
<gene>
    <name evidence="1" type="ORF">Glove_60g142</name>
</gene>
<dbReference type="Proteomes" id="UP000266861">
    <property type="component" value="Unassembled WGS sequence"/>
</dbReference>
<evidence type="ECO:0000313" key="1">
    <source>
        <dbReference type="EMBL" id="RHZ85761.1"/>
    </source>
</evidence>
<reference evidence="1 2" key="1">
    <citation type="submission" date="2018-08" db="EMBL/GenBank/DDBJ databases">
        <title>Genome and evolution of the arbuscular mycorrhizal fungus Diversispora epigaea (formerly Glomus versiforme) and its bacterial endosymbionts.</title>
        <authorList>
            <person name="Sun X."/>
            <person name="Fei Z."/>
            <person name="Harrison M."/>
        </authorList>
    </citation>
    <scope>NUCLEOTIDE SEQUENCE [LARGE SCALE GENOMIC DNA]</scope>
    <source>
        <strain evidence="1 2">IT104</strain>
    </source>
</reference>
<sequence length="116" mass="12716">MWKVIAGVNSYKFNSNSDFALAIINGLDLNLKFTNLNKQQEPTIQSNSSKLNTKLTITLVSAFIDISLNSAISILSQDGAMLNATYDCLLAKIDLSKDTVIWKSVILGFCILSLVK</sequence>
<dbReference type="AlphaFoldDB" id="A0A397JCI5"/>
<dbReference type="EMBL" id="PQFF01000057">
    <property type="protein sequence ID" value="RHZ85761.1"/>
    <property type="molecule type" value="Genomic_DNA"/>
</dbReference>
<organism evidence="1 2">
    <name type="scientific">Diversispora epigaea</name>
    <dbReference type="NCBI Taxonomy" id="1348612"/>
    <lineage>
        <taxon>Eukaryota</taxon>
        <taxon>Fungi</taxon>
        <taxon>Fungi incertae sedis</taxon>
        <taxon>Mucoromycota</taxon>
        <taxon>Glomeromycotina</taxon>
        <taxon>Glomeromycetes</taxon>
        <taxon>Diversisporales</taxon>
        <taxon>Diversisporaceae</taxon>
        <taxon>Diversispora</taxon>
    </lineage>
</organism>